<dbReference type="AlphaFoldDB" id="A0A498ICU1"/>
<keyword evidence="1" id="KW-0812">Transmembrane</keyword>
<evidence type="ECO:0000256" key="1">
    <source>
        <dbReference type="SAM" id="Phobius"/>
    </source>
</evidence>
<organism evidence="2 3">
    <name type="scientific">Malus domestica</name>
    <name type="common">Apple</name>
    <name type="synonym">Pyrus malus</name>
    <dbReference type="NCBI Taxonomy" id="3750"/>
    <lineage>
        <taxon>Eukaryota</taxon>
        <taxon>Viridiplantae</taxon>
        <taxon>Streptophyta</taxon>
        <taxon>Embryophyta</taxon>
        <taxon>Tracheophyta</taxon>
        <taxon>Spermatophyta</taxon>
        <taxon>Magnoliopsida</taxon>
        <taxon>eudicotyledons</taxon>
        <taxon>Gunneridae</taxon>
        <taxon>Pentapetalae</taxon>
        <taxon>rosids</taxon>
        <taxon>fabids</taxon>
        <taxon>Rosales</taxon>
        <taxon>Rosaceae</taxon>
        <taxon>Amygdaloideae</taxon>
        <taxon>Maleae</taxon>
        <taxon>Malus</taxon>
    </lineage>
</organism>
<protein>
    <submittedName>
        <fullName evidence="2">Uncharacterized protein</fullName>
    </submittedName>
</protein>
<gene>
    <name evidence="2" type="ORF">DVH24_005190</name>
</gene>
<keyword evidence="3" id="KW-1185">Reference proteome</keyword>
<evidence type="ECO:0000313" key="3">
    <source>
        <dbReference type="Proteomes" id="UP000290289"/>
    </source>
</evidence>
<keyword evidence="1" id="KW-0472">Membrane</keyword>
<evidence type="ECO:0000313" key="2">
    <source>
        <dbReference type="EMBL" id="RXH81276.1"/>
    </source>
</evidence>
<dbReference type="EMBL" id="RDQH01000338">
    <property type="protein sequence ID" value="RXH81276.1"/>
    <property type="molecule type" value="Genomic_DNA"/>
</dbReference>
<keyword evidence="1" id="KW-1133">Transmembrane helix</keyword>
<proteinExistence type="predicted"/>
<name>A0A498ICU1_MALDO</name>
<reference evidence="2 3" key="1">
    <citation type="submission" date="2018-10" db="EMBL/GenBank/DDBJ databases">
        <title>A high-quality apple genome assembly.</title>
        <authorList>
            <person name="Hu J."/>
        </authorList>
    </citation>
    <scope>NUCLEOTIDE SEQUENCE [LARGE SCALE GENOMIC DNA]</scope>
    <source>
        <strain evidence="3">cv. HFTH1</strain>
        <tissue evidence="2">Young leaf</tissue>
    </source>
</reference>
<feature type="transmembrane region" description="Helical" evidence="1">
    <location>
        <begin position="49"/>
        <end position="69"/>
    </location>
</feature>
<comment type="caution">
    <text evidence="2">The sequence shown here is derived from an EMBL/GenBank/DDBJ whole genome shotgun (WGS) entry which is preliminary data.</text>
</comment>
<sequence length="146" mass="17417">MPILKLMVMMSDRRRISEKWFSFLCSKNKIDLRGIVSSVHVFNGSIKDFLVLMLCKLFCMIIMILRILWMTTENYQFHIVPVSDLNKLTFDLINAPVKPPLTRKQGGKPQIHYYKSKNETRCVVIRLLFCIQHHFLYFNNFWFPNL</sequence>
<feature type="transmembrane region" description="Helical" evidence="1">
    <location>
        <begin position="123"/>
        <end position="143"/>
    </location>
</feature>
<dbReference type="Proteomes" id="UP000290289">
    <property type="component" value="Chromosome 12"/>
</dbReference>
<accession>A0A498ICU1</accession>